<comment type="caution">
    <text evidence="3">The sequence shown here is derived from an EMBL/GenBank/DDBJ whole genome shotgun (WGS) entry which is preliminary data.</text>
</comment>
<dbReference type="OrthoDB" id="142048at2157"/>
<sequence>MASEMIGEVLKLAMVVTLAAVLSIGIYALLPDERPPHLEVEMSFNQTDIGVIDIIHVGGDPIRTNDVRIEISNASNIFDKKGYRLTELSNESFWKFPDTIYLSSSTASSINMSDVKVTVIHQKAIIAIGEVRRV</sequence>
<keyword evidence="1" id="KW-0812">Transmembrane</keyword>
<evidence type="ECO:0000259" key="2">
    <source>
        <dbReference type="Pfam" id="PF07790"/>
    </source>
</evidence>
<evidence type="ECO:0000313" key="3">
    <source>
        <dbReference type="EMBL" id="ETA66936.1"/>
    </source>
</evidence>
<dbReference type="EMBL" id="AZAJ01000001">
    <property type="protein sequence ID" value="ETA66936.1"/>
    <property type="molecule type" value="Genomic_DNA"/>
</dbReference>
<feature type="domain" description="Archaeal Type IV pilin N-terminal" evidence="2">
    <location>
        <begin position="3"/>
        <end position="74"/>
    </location>
</feature>
<dbReference type="Pfam" id="PF07790">
    <property type="entry name" value="Pilin_N"/>
    <property type="match status" value="1"/>
</dbReference>
<keyword evidence="1" id="KW-0472">Membrane</keyword>
<accession>W9DU38</accession>
<keyword evidence="4" id="KW-1185">Reference proteome</keyword>
<gene>
    <name evidence="3" type="ORF">MettiDRAFT_0339</name>
</gene>
<evidence type="ECO:0000313" key="4">
    <source>
        <dbReference type="Proteomes" id="UP000019483"/>
    </source>
</evidence>
<reference evidence="3 4" key="1">
    <citation type="submission" date="2013-08" db="EMBL/GenBank/DDBJ databases">
        <authorList>
            <consortium name="DOE Joint Genome Institute"/>
            <person name="Eisen J."/>
            <person name="Huntemann M."/>
            <person name="Han J."/>
            <person name="Chen A."/>
            <person name="Kyrpides N."/>
            <person name="Mavromatis K."/>
            <person name="Markowitz V."/>
            <person name="Palaniappan K."/>
            <person name="Ivanova N."/>
            <person name="Schaumberg A."/>
            <person name="Pati A."/>
            <person name="Liolios K."/>
            <person name="Nordberg H.P."/>
            <person name="Cantor M.N."/>
            <person name="Hua S.X."/>
            <person name="Woyke T."/>
        </authorList>
    </citation>
    <scope>NUCLEOTIDE SEQUENCE [LARGE SCALE GENOMIC DNA]</scope>
    <source>
        <strain evidence="3 4">DSM 2278</strain>
    </source>
</reference>
<proteinExistence type="predicted"/>
<protein>
    <recommendedName>
        <fullName evidence="2">Archaeal Type IV pilin N-terminal domain-containing protein</fullName>
    </recommendedName>
</protein>
<keyword evidence="1" id="KW-1133">Transmembrane helix</keyword>
<feature type="transmembrane region" description="Helical" evidence="1">
    <location>
        <begin position="12"/>
        <end position="30"/>
    </location>
</feature>
<dbReference type="AlphaFoldDB" id="W9DU38"/>
<dbReference type="STRING" id="1090322.MettiDRAFT_0339"/>
<organism evidence="3 4">
    <name type="scientific">Methanolobus tindarius DSM 2278</name>
    <dbReference type="NCBI Taxonomy" id="1090322"/>
    <lineage>
        <taxon>Archaea</taxon>
        <taxon>Methanobacteriati</taxon>
        <taxon>Methanobacteriota</taxon>
        <taxon>Stenosarchaea group</taxon>
        <taxon>Methanomicrobia</taxon>
        <taxon>Methanosarcinales</taxon>
        <taxon>Methanosarcinaceae</taxon>
        <taxon>Methanolobus</taxon>
    </lineage>
</organism>
<name>W9DU38_METTI</name>
<dbReference type="Proteomes" id="UP000019483">
    <property type="component" value="Unassembled WGS sequence"/>
</dbReference>
<dbReference type="RefSeq" id="WP_023844072.1">
    <property type="nucleotide sequence ID" value="NZ_AZAJ01000001.1"/>
</dbReference>
<dbReference type="InterPro" id="IPR012859">
    <property type="entry name" value="Pilin_N_archaeal"/>
</dbReference>
<evidence type="ECO:0000256" key="1">
    <source>
        <dbReference type="SAM" id="Phobius"/>
    </source>
</evidence>